<organism evidence="1 2">
    <name type="scientific">Colletotrichum phormii</name>
    <dbReference type="NCBI Taxonomy" id="359342"/>
    <lineage>
        <taxon>Eukaryota</taxon>
        <taxon>Fungi</taxon>
        <taxon>Dikarya</taxon>
        <taxon>Ascomycota</taxon>
        <taxon>Pezizomycotina</taxon>
        <taxon>Sordariomycetes</taxon>
        <taxon>Hypocreomycetidae</taxon>
        <taxon>Glomerellales</taxon>
        <taxon>Glomerellaceae</taxon>
        <taxon>Colletotrichum</taxon>
        <taxon>Colletotrichum acutatum species complex</taxon>
    </lineage>
</organism>
<reference evidence="1" key="1">
    <citation type="submission" date="2021-06" db="EMBL/GenBank/DDBJ databases">
        <title>Comparative genomics, transcriptomics and evolutionary studies reveal genomic signatures of adaptation to plant cell wall in hemibiotrophic fungi.</title>
        <authorList>
            <consortium name="DOE Joint Genome Institute"/>
            <person name="Baroncelli R."/>
            <person name="Diaz J.F."/>
            <person name="Benocci T."/>
            <person name="Peng M."/>
            <person name="Battaglia E."/>
            <person name="Haridas S."/>
            <person name="Andreopoulos W."/>
            <person name="Labutti K."/>
            <person name="Pangilinan J."/>
            <person name="Floch G.L."/>
            <person name="Makela M.R."/>
            <person name="Henrissat B."/>
            <person name="Grigoriev I.V."/>
            <person name="Crouch J.A."/>
            <person name="De Vries R.P."/>
            <person name="Sukno S.A."/>
            <person name="Thon M.R."/>
        </authorList>
    </citation>
    <scope>NUCLEOTIDE SEQUENCE</scope>
    <source>
        <strain evidence="1">CBS 102054</strain>
    </source>
</reference>
<dbReference type="GeneID" id="85475578"/>
<gene>
    <name evidence="1" type="ORF">BDP81DRAFT_431870</name>
</gene>
<dbReference type="AlphaFoldDB" id="A0AAI9ZPM2"/>
<dbReference type="RefSeq" id="XP_060443335.1">
    <property type="nucleotide sequence ID" value="XM_060590716.1"/>
</dbReference>
<sequence>MPLFLEACLGAQRVYPLVFCILVQASVGENGGGIGCGTHRIDSSQELQDALILIMRTGSARKTSRRRLLSLGLA</sequence>
<name>A0AAI9ZPM2_9PEZI</name>
<protein>
    <submittedName>
        <fullName evidence="1">Uncharacterized protein</fullName>
    </submittedName>
</protein>
<dbReference type="Proteomes" id="UP001243989">
    <property type="component" value="Unassembled WGS sequence"/>
</dbReference>
<evidence type="ECO:0000313" key="1">
    <source>
        <dbReference type="EMBL" id="KAK1634728.1"/>
    </source>
</evidence>
<keyword evidence="2" id="KW-1185">Reference proteome</keyword>
<evidence type="ECO:0000313" key="2">
    <source>
        <dbReference type="Proteomes" id="UP001243989"/>
    </source>
</evidence>
<accession>A0AAI9ZPM2</accession>
<proteinExistence type="predicted"/>
<dbReference type="EMBL" id="JAHMHQ010000014">
    <property type="protein sequence ID" value="KAK1634728.1"/>
    <property type="molecule type" value="Genomic_DNA"/>
</dbReference>
<comment type="caution">
    <text evidence="1">The sequence shown here is derived from an EMBL/GenBank/DDBJ whole genome shotgun (WGS) entry which is preliminary data.</text>
</comment>